<organism evidence="1 2">
    <name type="scientific">Pristionchus mayeri</name>
    <dbReference type="NCBI Taxonomy" id="1317129"/>
    <lineage>
        <taxon>Eukaryota</taxon>
        <taxon>Metazoa</taxon>
        <taxon>Ecdysozoa</taxon>
        <taxon>Nematoda</taxon>
        <taxon>Chromadorea</taxon>
        <taxon>Rhabditida</taxon>
        <taxon>Rhabditina</taxon>
        <taxon>Diplogasteromorpha</taxon>
        <taxon>Diplogasteroidea</taxon>
        <taxon>Neodiplogasteridae</taxon>
        <taxon>Pristionchus</taxon>
    </lineage>
</organism>
<comment type="caution">
    <text evidence="1">The sequence shown here is derived from an EMBL/GenBank/DDBJ whole genome shotgun (WGS) entry which is preliminary data.</text>
</comment>
<reference evidence="2" key="1">
    <citation type="submission" date="2022-10" db="EMBL/GenBank/DDBJ databases">
        <title>Genome assembly of Pristionchus species.</title>
        <authorList>
            <person name="Yoshida K."/>
            <person name="Sommer R.J."/>
        </authorList>
    </citation>
    <scope>NUCLEOTIDE SEQUENCE [LARGE SCALE GENOMIC DNA]</scope>
    <source>
        <strain evidence="2">RS5460</strain>
    </source>
</reference>
<evidence type="ECO:0000313" key="1">
    <source>
        <dbReference type="EMBL" id="GMR51085.1"/>
    </source>
</evidence>
<feature type="non-terminal residue" evidence="1">
    <location>
        <position position="99"/>
    </location>
</feature>
<evidence type="ECO:0000313" key="2">
    <source>
        <dbReference type="Proteomes" id="UP001328107"/>
    </source>
</evidence>
<name>A0AAN5CVI5_9BILA</name>
<gene>
    <name evidence="1" type="ORF">PMAYCL1PPCAC_21281</name>
</gene>
<sequence length="99" mass="10955">MDGLGWTKAFNAAGCERKDWRDPKSQCGAHGILVEGKGGRQCFGYEANGWIVSNVILIWETYSVSPLGILSAVPGVRESEWLRLPRVAIVPGDWKPERL</sequence>
<dbReference type="Proteomes" id="UP001328107">
    <property type="component" value="Unassembled WGS sequence"/>
</dbReference>
<proteinExistence type="predicted"/>
<protein>
    <submittedName>
        <fullName evidence="1">Uncharacterized protein</fullName>
    </submittedName>
</protein>
<dbReference type="EMBL" id="BTRK01000005">
    <property type="protein sequence ID" value="GMR51085.1"/>
    <property type="molecule type" value="Genomic_DNA"/>
</dbReference>
<keyword evidence="2" id="KW-1185">Reference proteome</keyword>
<accession>A0AAN5CVI5</accession>
<dbReference type="AlphaFoldDB" id="A0AAN5CVI5"/>